<proteinExistence type="predicted"/>
<accession>A0A831KB00</accession>
<dbReference type="Pfam" id="PF25559">
    <property type="entry name" value="DUF7931"/>
    <property type="match status" value="1"/>
</dbReference>
<organism evidence="2">
    <name type="scientific">Thiolapillus brandeum</name>
    <dbReference type="NCBI Taxonomy" id="1076588"/>
    <lineage>
        <taxon>Bacteria</taxon>
        <taxon>Pseudomonadati</taxon>
        <taxon>Pseudomonadota</taxon>
        <taxon>Gammaproteobacteria</taxon>
        <taxon>Chromatiales</taxon>
        <taxon>Sedimenticolaceae</taxon>
        <taxon>Thiolapillus</taxon>
    </lineage>
</organism>
<protein>
    <recommendedName>
        <fullName evidence="1">DUF7931 domain-containing protein</fullName>
    </recommendedName>
</protein>
<evidence type="ECO:0000259" key="1">
    <source>
        <dbReference type="Pfam" id="PF25559"/>
    </source>
</evidence>
<dbReference type="Proteomes" id="UP000885822">
    <property type="component" value="Unassembled WGS sequence"/>
</dbReference>
<reference evidence="2" key="1">
    <citation type="journal article" date="2020" name="mSystems">
        <title>Genome- and Community-Level Interaction Insights into Carbon Utilization and Element Cycling Functions of Hydrothermarchaeota in Hydrothermal Sediment.</title>
        <authorList>
            <person name="Zhou Z."/>
            <person name="Liu Y."/>
            <person name="Xu W."/>
            <person name="Pan J."/>
            <person name="Luo Z.H."/>
            <person name="Li M."/>
        </authorList>
    </citation>
    <scope>NUCLEOTIDE SEQUENCE [LARGE SCALE GENOMIC DNA]</scope>
    <source>
        <strain evidence="2">HyVt-26</strain>
    </source>
</reference>
<feature type="domain" description="DUF7931" evidence="1">
    <location>
        <begin position="29"/>
        <end position="171"/>
    </location>
</feature>
<name>A0A831KB00_9GAMM</name>
<comment type="caution">
    <text evidence="2">The sequence shown here is derived from an EMBL/GenBank/DDBJ whole genome shotgun (WGS) entry which is preliminary data.</text>
</comment>
<evidence type="ECO:0000313" key="2">
    <source>
        <dbReference type="EMBL" id="HDK37573.1"/>
    </source>
</evidence>
<dbReference type="AlphaFoldDB" id="A0A831KB00"/>
<dbReference type="InterPro" id="IPR057691">
    <property type="entry name" value="DUF7931"/>
</dbReference>
<dbReference type="EMBL" id="DRCV01000044">
    <property type="protein sequence ID" value="HDK37573.1"/>
    <property type="molecule type" value="Genomic_DNA"/>
</dbReference>
<gene>
    <name evidence="2" type="ORF">ENG92_00960</name>
</gene>
<sequence length="173" mass="19876">MTTVDVEKFVLGETAKTVNVSSFGDLKLHSCHMAASCQRKLRIFSHRLNPEIYNQPCFIEAVRQLAIRYANTRIQLLVADTVELARGGHRLVQLTQAMPSSLEIRKRADEFRAEQRSFLLADDCGYILRDLWSDPANVQLDYNAPYKVRNLGDDFLHMWDRSEPDPALRRLAI</sequence>